<keyword evidence="2" id="KW-1185">Reference proteome</keyword>
<comment type="caution">
    <text evidence="1">The sequence shown here is derived from an EMBL/GenBank/DDBJ whole genome shotgun (WGS) entry which is preliminary data.</text>
</comment>
<protein>
    <submittedName>
        <fullName evidence="1">Uncharacterized protein</fullName>
    </submittedName>
</protein>
<sequence length="137" mass="15156">MFMGGHDHLLFGGSHVRFLLETPIKNISYRRLRLRPGLHFIDASQTRRAHLSRRVTAPNDRKDFTAYIMQNFHTFPSIGPQISGVLAPAVVGRAGACGPSARAPARPDAVRPDVTGRSPMTKDRAVLRILLKIGCLF</sequence>
<reference evidence="1 2" key="1">
    <citation type="journal article" date="2019" name="Commun. Biol.">
        <title>The bagworm genome reveals a unique fibroin gene that provides high tensile strength.</title>
        <authorList>
            <person name="Kono N."/>
            <person name="Nakamura H."/>
            <person name="Ohtoshi R."/>
            <person name="Tomita M."/>
            <person name="Numata K."/>
            <person name="Arakawa K."/>
        </authorList>
    </citation>
    <scope>NUCLEOTIDE SEQUENCE [LARGE SCALE GENOMIC DNA]</scope>
</reference>
<gene>
    <name evidence="1" type="ORF">EVAR_97013_1</name>
</gene>
<organism evidence="1 2">
    <name type="scientific">Eumeta variegata</name>
    <name type="common">Bagworm moth</name>
    <name type="synonym">Eumeta japonica</name>
    <dbReference type="NCBI Taxonomy" id="151549"/>
    <lineage>
        <taxon>Eukaryota</taxon>
        <taxon>Metazoa</taxon>
        <taxon>Ecdysozoa</taxon>
        <taxon>Arthropoda</taxon>
        <taxon>Hexapoda</taxon>
        <taxon>Insecta</taxon>
        <taxon>Pterygota</taxon>
        <taxon>Neoptera</taxon>
        <taxon>Endopterygota</taxon>
        <taxon>Lepidoptera</taxon>
        <taxon>Glossata</taxon>
        <taxon>Ditrysia</taxon>
        <taxon>Tineoidea</taxon>
        <taxon>Psychidae</taxon>
        <taxon>Oiketicinae</taxon>
        <taxon>Eumeta</taxon>
    </lineage>
</organism>
<evidence type="ECO:0000313" key="1">
    <source>
        <dbReference type="EMBL" id="GBP51736.1"/>
    </source>
</evidence>
<dbReference type="AlphaFoldDB" id="A0A4C1WJW9"/>
<accession>A0A4C1WJW9</accession>
<dbReference type="EMBL" id="BGZK01000588">
    <property type="protein sequence ID" value="GBP51736.1"/>
    <property type="molecule type" value="Genomic_DNA"/>
</dbReference>
<name>A0A4C1WJW9_EUMVA</name>
<evidence type="ECO:0000313" key="2">
    <source>
        <dbReference type="Proteomes" id="UP000299102"/>
    </source>
</evidence>
<dbReference type="Proteomes" id="UP000299102">
    <property type="component" value="Unassembled WGS sequence"/>
</dbReference>
<proteinExistence type="predicted"/>